<feature type="compositionally biased region" description="Pro residues" evidence="2">
    <location>
        <begin position="539"/>
        <end position="556"/>
    </location>
</feature>
<feature type="compositionally biased region" description="Polar residues" evidence="2">
    <location>
        <begin position="61"/>
        <end position="73"/>
    </location>
</feature>
<dbReference type="Proteomes" id="UP001303647">
    <property type="component" value="Unassembled WGS sequence"/>
</dbReference>
<evidence type="ECO:0000313" key="3">
    <source>
        <dbReference type="EMBL" id="KAK4247871.1"/>
    </source>
</evidence>
<reference evidence="3" key="2">
    <citation type="submission" date="2023-05" db="EMBL/GenBank/DDBJ databases">
        <authorList>
            <consortium name="Lawrence Berkeley National Laboratory"/>
            <person name="Steindorff A."/>
            <person name="Hensen N."/>
            <person name="Bonometti L."/>
            <person name="Westerberg I."/>
            <person name="Brannstrom I.O."/>
            <person name="Guillou S."/>
            <person name="Cros-Aarteil S."/>
            <person name="Calhoun S."/>
            <person name="Haridas S."/>
            <person name="Kuo A."/>
            <person name="Mondo S."/>
            <person name="Pangilinan J."/>
            <person name="Riley R."/>
            <person name="Labutti K."/>
            <person name="Andreopoulos B."/>
            <person name="Lipzen A."/>
            <person name="Chen C."/>
            <person name="Yanf M."/>
            <person name="Daum C."/>
            <person name="Ng V."/>
            <person name="Clum A."/>
            <person name="Ohm R."/>
            <person name="Martin F."/>
            <person name="Silar P."/>
            <person name="Natvig D."/>
            <person name="Lalanne C."/>
            <person name="Gautier V."/>
            <person name="Ament-Velasquez S.L."/>
            <person name="Kruys A."/>
            <person name="Hutchinson M.I."/>
            <person name="Powell A.J."/>
            <person name="Barry K."/>
            <person name="Miller A.N."/>
            <person name="Grigoriev I.V."/>
            <person name="Debuchy R."/>
            <person name="Gladieux P."/>
            <person name="Thoren M.H."/>
            <person name="Johannesson H."/>
        </authorList>
    </citation>
    <scope>NUCLEOTIDE SEQUENCE</scope>
    <source>
        <strain evidence="3">CBS 359.72</strain>
    </source>
</reference>
<proteinExistence type="predicted"/>
<dbReference type="AlphaFoldDB" id="A0AAN7CU05"/>
<accession>A0AAN7CU05</accession>
<organism evidence="3 4">
    <name type="scientific">Corynascus novoguineensis</name>
    <dbReference type="NCBI Taxonomy" id="1126955"/>
    <lineage>
        <taxon>Eukaryota</taxon>
        <taxon>Fungi</taxon>
        <taxon>Dikarya</taxon>
        <taxon>Ascomycota</taxon>
        <taxon>Pezizomycotina</taxon>
        <taxon>Sordariomycetes</taxon>
        <taxon>Sordariomycetidae</taxon>
        <taxon>Sordariales</taxon>
        <taxon>Chaetomiaceae</taxon>
        <taxon>Corynascus</taxon>
    </lineage>
</organism>
<reference evidence="3" key="1">
    <citation type="journal article" date="2023" name="Mol. Phylogenet. Evol.">
        <title>Genome-scale phylogeny and comparative genomics of the fungal order Sordariales.</title>
        <authorList>
            <person name="Hensen N."/>
            <person name="Bonometti L."/>
            <person name="Westerberg I."/>
            <person name="Brannstrom I.O."/>
            <person name="Guillou S."/>
            <person name="Cros-Aarteil S."/>
            <person name="Calhoun S."/>
            <person name="Haridas S."/>
            <person name="Kuo A."/>
            <person name="Mondo S."/>
            <person name="Pangilinan J."/>
            <person name="Riley R."/>
            <person name="LaButti K."/>
            <person name="Andreopoulos B."/>
            <person name="Lipzen A."/>
            <person name="Chen C."/>
            <person name="Yan M."/>
            <person name="Daum C."/>
            <person name="Ng V."/>
            <person name="Clum A."/>
            <person name="Steindorff A."/>
            <person name="Ohm R.A."/>
            <person name="Martin F."/>
            <person name="Silar P."/>
            <person name="Natvig D.O."/>
            <person name="Lalanne C."/>
            <person name="Gautier V."/>
            <person name="Ament-Velasquez S.L."/>
            <person name="Kruys A."/>
            <person name="Hutchinson M.I."/>
            <person name="Powell A.J."/>
            <person name="Barry K."/>
            <person name="Miller A.N."/>
            <person name="Grigoriev I.V."/>
            <person name="Debuchy R."/>
            <person name="Gladieux P."/>
            <person name="Hiltunen Thoren M."/>
            <person name="Johannesson H."/>
        </authorList>
    </citation>
    <scope>NUCLEOTIDE SEQUENCE</scope>
    <source>
        <strain evidence="3">CBS 359.72</strain>
    </source>
</reference>
<dbReference type="EMBL" id="MU857646">
    <property type="protein sequence ID" value="KAK4247871.1"/>
    <property type="molecule type" value="Genomic_DNA"/>
</dbReference>
<feature type="coiled-coil region" evidence="1">
    <location>
        <begin position="128"/>
        <end position="184"/>
    </location>
</feature>
<sequence>MRSLSLEALGSPAAETDIKTESLHPPVTPAGLIRRFHSQSRPRLASPSTSDKNIGRLAQYGTSTFQKLPTEKNSSPSFRRRSPSTTTQMNDSKAYMSSYSVKSPSPTEGLVKENRSLHQRISALQRTESDLLNENQELAGRLSSAQRRYNSRRQQWAEELMSRENTLNARIRDLEAKLAQKEEVLSRRDFNWIHEGPLDEADIVIGLAAKTTAWRKWVDDFTHRDPNRVRSGLHPMQLRELCEGVRHFVRLNNKGELPEELLNPPHSDGSWSSRVLLHGMLANFIIFETLNSPFWVFDAISANANELESPSTPRLNSISPVGFRMDLVPWSSSIVPPRELKPPQPFFANAIAWRASLMKALSEGGIGSTDESTLLHSDFRFLAEARVRYAGRLKDTFLRGPARFLLRDQDAAGIEKLERRLVQEIDAALRFSCQLWCRHDIPQIHGLHELAKKATHAASDDIRLCRAQVPPFAEHVGSVVELGDETPGYPDGLSVIMVLQPSVGAITSPKPRTPSNEDSRSSTKIWIKASVLVGTPKPSAQPPVPPQESLVPPPQASAPIQPRAISLDAASITATVGPPPSPTALPVLPNDAQETPLTLLPSIAFRGTPRPLLK</sequence>
<evidence type="ECO:0000256" key="2">
    <source>
        <dbReference type="SAM" id="MobiDB-lite"/>
    </source>
</evidence>
<feature type="region of interest" description="Disordered" evidence="2">
    <location>
        <begin position="536"/>
        <end position="590"/>
    </location>
</feature>
<protein>
    <submittedName>
        <fullName evidence="3">Uncharacterized protein</fullName>
    </submittedName>
</protein>
<gene>
    <name evidence="3" type="ORF">C7999DRAFT_14164</name>
</gene>
<evidence type="ECO:0000256" key="1">
    <source>
        <dbReference type="SAM" id="Coils"/>
    </source>
</evidence>
<feature type="region of interest" description="Disordered" evidence="2">
    <location>
        <begin position="61"/>
        <end position="92"/>
    </location>
</feature>
<keyword evidence="1" id="KW-0175">Coiled coil</keyword>
<comment type="caution">
    <text evidence="3">The sequence shown here is derived from an EMBL/GenBank/DDBJ whole genome shotgun (WGS) entry which is preliminary data.</text>
</comment>
<evidence type="ECO:0000313" key="4">
    <source>
        <dbReference type="Proteomes" id="UP001303647"/>
    </source>
</evidence>
<feature type="region of interest" description="Disordered" evidence="2">
    <location>
        <begin position="36"/>
        <end position="55"/>
    </location>
</feature>
<name>A0AAN7CU05_9PEZI</name>
<keyword evidence="4" id="KW-1185">Reference proteome</keyword>
<feature type="region of interest" description="Disordered" evidence="2">
    <location>
        <begin position="1"/>
        <end position="26"/>
    </location>
</feature>